<dbReference type="Pfam" id="PF00153">
    <property type="entry name" value="Mito_carr"/>
    <property type="match status" value="1"/>
</dbReference>
<comment type="similarity">
    <text evidence="2">Belongs to the mitochondrial carrier (TC 2.A.29) family.</text>
</comment>
<keyword evidence="6" id="KW-0999">Mitochondrion inner membrane</keyword>
<keyword evidence="8" id="KW-0496">Mitochondrion</keyword>
<organism evidence="10 11">
    <name type="scientific">Rhizoclosmatium globosum</name>
    <dbReference type="NCBI Taxonomy" id="329046"/>
    <lineage>
        <taxon>Eukaryota</taxon>
        <taxon>Fungi</taxon>
        <taxon>Fungi incertae sedis</taxon>
        <taxon>Chytridiomycota</taxon>
        <taxon>Chytridiomycota incertae sedis</taxon>
        <taxon>Chytridiomycetes</taxon>
        <taxon>Chytridiales</taxon>
        <taxon>Chytriomycetaceae</taxon>
        <taxon>Rhizoclosmatium</taxon>
    </lineage>
</organism>
<dbReference type="Proteomes" id="UP000193642">
    <property type="component" value="Unassembled WGS sequence"/>
</dbReference>
<evidence type="ECO:0008006" key="12">
    <source>
        <dbReference type="Google" id="ProtNLM"/>
    </source>
</evidence>
<sequence>MQAPSTVLYYFGYEEMRKSIAPRFGEDSIYTPMLAGSAARTLATTVVSPLELVRTRMQAGAGAEGSLRTVIGELRGMIAPLGMVQCGVGWLRHCGVMFRFLQSIGSHMKVSGSR</sequence>
<dbReference type="InterPro" id="IPR023395">
    <property type="entry name" value="MCP_dom_sf"/>
</dbReference>
<evidence type="ECO:0000256" key="3">
    <source>
        <dbReference type="ARBA" id="ARBA00022448"/>
    </source>
</evidence>
<dbReference type="EMBL" id="MCGO01000045">
    <property type="protein sequence ID" value="ORY38119.1"/>
    <property type="molecule type" value="Genomic_DNA"/>
</dbReference>
<evidence type="ECO:0000256" key="6">
    <source>
        <dbReference type="ARBA" id="ARBA00022792"/>
    </source>
</evidence>
<dbReference type="STRING" id="329046.A0A1Y2BTP4"/>
<accession>A0A1Y2BTP4</accession>
<evidence type="ECO:0000256" key="4">
    <source>
        <dbReference type="ARBA" id="ARBA00022692"/>
    </source>
</evidence>
<evidence type="ECO:0000256" key="7">
    <source>
        <dbReference type="ARBA" id="ARBA00022989"/>
    </source>
</evidence>
<protein>
    <recommendedName>
        <fullName evidence="12">Mitochondrial carrier</fullName>
    </recommendedName>
</protein>
<dbReference type="SUPFAM" id="SSF103506">
    <property type="entry name" value="Mitochondrial carrier"/>
    <property type="match status" value="1"/>
</dbReference>
<evidence type="ECO:0000256" key="9">
    <source>
        <dbReference type="ARBA" id="ARBA00023136"/>
    </source>
</evidence>
<evidence type="ECO:0000313" key="11">
    <source>
        <dbReference type="Proteomes" id="UP000193642"/>
    </source>
</evidence>
<evidence type="ECO:0000256" key="1">
    <source>
        <dbReference type="ARBA" id="ARBA00004448"/>
    </source>
</evidence>
<dbReference type="OrthoDB" id="1747031at2759"/>
<proteinExistence type="inferred from homology"/>
<reference evidence="10 11" key="1">
    <citation type="submission" date="2016-07" db="EMBL/GenBank/DDBJ databases">
        <title>Pervasive Adenine N6-methylation of Active Genes in Fungi.</title>
        <authorList>
            <consortium name="DOE Joint Genome Institute"/>
            <person name="Mondo S.J."/>
            <person name="Dannebaum R.O."/>
            <person name="Kuo R.C."/>
            <person name="Labutti K."/>
            <person name="Haridas S."/>
            <person name="Kuo A."/>
            <person name="Salamov A."/>
            <person name="Ahrendt S.R."/>
            <person name="Lipzen A."/>
            <person name="Sullivan W."/>
            <person name="Andreopoulos W.B."/>
            <person name="Clum A."/>
            <person name="Lindquist E."/>
            <person name="Daum C."/>
            <person name="Ramamoorthy G.K."/>
            <person name="Gryganskyi A."/>
            <person name="Culley D."/>
            <person name="Magnuson J.K."/>
            <person name="James T.Y."/>
            <person name="O'Malley M.A."/>
            <person name="Stajich J.E."/>
            <person name="Spatafora J.W."/>
            <person name="Visel A."/>
            <person name="Grigoriev I.V."/>
        </authorList>
    </citation>
    <scope>NUCLEOTIDE SEQUENCE [LARGE SCALE GENOMIC DNA]</scope>
    <source>
        <strain evidence="10 11">JEL800</strain>
    </source>
</reference>
<evidence type="ECO:0000256" key="2">
    <source>
        <dbReference type="ARBA" id="ARBA00006375"/>
    </source>
</evidence>
<keyword evidence="11" id="KW-1185">Reference proteome</keyword>
<keyword evidence="7" id="KW-1133">Transmembrane helix</keyword>
<comment type="caution">
    <text evidence="10">The sequence shown here is derived from an EMBL/GenBank/DDBJ whole genome shotgun (WGS) entry which is preliminary data.</text>
</comment>
<dbReference type="AlphaFoldDB" id="A0A1Y2BTP4"/>
<keyword evidence="5" id="KW-0677">Repeat</keyword>
<name>A0A1Y2BTP4_9FUNG</name>
<keyword evidence="9" id="KW-0472">Membrane</keyword>
<evidence type="ECO:0000256" key="5">
    <source>
        <dbReference type="ARBA" id="ARBA00022737"/>
    </source>
</evidence>
<gene>
    <name evidence="10" type="ORF">BCR33DRAFT_832385</name>
</gene>
<dbReference type="PANTHER" id="PTHR45760">
    <property type="entry name" value="FI19922P1-RELATED"/>
    <property type="match status" value="1"/>
</dbReference>
<comment type="subcellular location">
    <subcellularLocation>
        <location evidence="1">Mitochondrion inner membrane</location>
        <topology evidence="1">Multi-pass membrane protein</topology>
    </subcellularLocation>
</comment>
<dbReference type="GO" id="GO:1990542">
    <property type="term" value="P:mitochondrial transmembrane transport"/>
    <property type="evidence" value="ECO:0007669"/>
    <property type="project" value="InterPro"/>
</dbReference>
<evidence type="ECO:0000313" key="10">
    <source>
        <dbReference type="EMBL" id="ORY38119.1"/>
    </source>
</evidence>
<keyword evidence="4" id="KW-0812">Transmembrane</keyword>
<dbReference type="Gene3D" id="1.50.40.10">
    <property type="entry name" value="Mitochondrial carrier domain"/>
    <property type="match status" value="1"/>
</dbReference>
<evidence type="ECO:0000256" key="8">
    <source>
        <dbReference type="ARBA" id="ARBA00023128"/>
    </source>
</evidence>
<dbReference type="PANTHER" id="PTHR45760:SF2">
    <property type="entry name" value="FI19922P1-RELATED"/>
    <property type="match status" value="1"/>
</dbReference>
<dbReference type="GO" id="GO:0005743">
    <property type="term" value="C:mitochondrial inner membrane"/>
    <property type="evidence" value="ECO:0007669"/>
    <property type="project" value="UniProtKB-SubCell"/>
</dbReference>
<dbReference type="InterPro" id="IPR018108">
    <property type="entry name" value="MCP_transmembrane"/>
</dbReference>
<dbReference type="InterPro" id="IPR045315">
    <property type="entry name" value="Mtm1-like"/>
</dbReference>
<keyword evidence="3" id="KW-0813">Transport</keyword>